<accession>A0A163ZVA9</accession>
<gene>
    <name evidence="2" type="ORF">A4A58_25235</name>
</gene>
<organism evidence="2 3">
    <name type="scientific">Tardiphaga robiniae</name>
    <dbReference type="NCBI Taxonomy" id="943830"/>
    <lineage>
        <taxon>Bacteria</taxon>
        <taxon>Pseudomonadati</taxon>
        <taxon>Pseudomonadota</taxon>
        <taxon>Alphaproteobacteria</taxon>
        <taxon>Hyphomicrobiales</taxon>
        <taxon>Nitrobacteraceae</taxon>
        <taxon>Tardiphaga</taxon>
    </lineage>
</organism>
<evidence type="ECO:0000313" key="3">
    <source>
        <dbReference type="Proteomes" id="UP000076574"/>
    </source>
</evidence>
<proteinExistence type="predicted"/>
<name>A0A163ZVA9_9BRAD</name>
<sequence>MEMDVSRTDCGGITGAGEYRFRDGHLIVTLYQIAIWAEYPQAIFTAVTSRFRNSMKLYVLASWRLPNAAPSDQPPAPASGEGRSLH</sequence>
<dbReference type="Proteomes" id="UP000076574">
    <property type="component" value="Unassembled WGS sequence"/>
</dbReference>
<dbReference type="EMBL" id="LVYV01000007">
    <property type="protein sequence ID" value="KZD23903.1"/>
    <property type="molecule type" value="Genomic_DNA"/>
</dbReference>
<evidence type="ECO:0000256" key="1">
    <source>
        <dbReference type="SAM" id="MobiDB-lite"/>
    </source>
</evidence>
<feature type="region of interest" description="Disordered" evidence="1">
    <location>
        <begin position="66"/>
        <end position="86"/>
    </location>
</feature>
<evidence type="ECO:0000313" key="2">
    <source>
        <dbReference type="EMBL" id="KZD23903.1"/>
    </source>
</evidence>
<reference evidence="2 3" key="1">
    <citation type="submission" date="2016-03" db="EMBL/GenBank/DDBJ databases">
        <title>Microsymbionts genomes from the relict species Vavilovia formosa (Stev.) Fed.</title>
        <authorList>
            <person name="Kopat V."/>
            <person name="Chirak E."/>
            <person name="Kimeklis A."/>
            <person name="Andronov E."/>
        </authorList>
    </citation>
    <scope>NUCLEOTIDE SEQUENCE [LARGE SCALE GENOMIC DNA]</scope>
    <source>
        <strain evidence="2 3">Vaf07</strain>
    </source>
</reference>
<dbReference type="AlphaFoldDB" id="A0A163ZVA9"/>
<comment type="caution">
    <text evidence="2">The sequence shown here is derived from an EMBL/GenBank/DDBJ whole genome shotgun (WGS) entry which is preliminary data.</text>
</comment>
<protein>
    <submittedName>
        <fullName evidence="2">Uncharacterized protein</fullName>
    </submittedName>
</protein>
<keyword evidence="3" id="KW-1185">Reference proteome</keyword>